<evidence type="ECO:0000259" key="17">
    <source>
        <dbReference type="Pfam" id="PF13947"/>
    </source>
</evidence>
<dbReference type="EMBL" id="JAVXUP010002644">
    <property type="protein sequence ID" value="KAK3002148.1"/>
    <property type="molecule type" value="Genomic_DNA"/>
</dbReference>
<gene>
    <name evidence="18" type="ORF">RJ639_021188</name>
</gene>
<keyword evidence="11" id="KW-0862">Zinc</keyword>
<evidence type="ECO:0000256" key="12">
    <source>
        <dbReference type="ARBA" id="ARBA00022989"/>
    </source>
</evidence>
<evidence type="ECO:0000256" key="8">
    <source>
        <dbReference type="ARBA" id="ARBA00022729"/>
    </source>
</evidence>
<dbReference type="PANTHER" id="PTHR46279">
    <property type="entry name" value="RING/U-BOX SUPERFAMILY PROTEIN"/>
    <property type="match status" value="1"/>
</dbReference>
<evidence type="ECO:0000256" key="14">
    <source>
        <dbReference type="ARBA" id="ARBA00024209"/>
    </source>
</evidence>
<sequence length="242" mass="26504">MAALISLYHFLLLTLFPTLGGAGRDACKVARCGHKGAPIRFPFRLDFHQPEHCGYPGFTLTCNPNNQTVLQLPSSVNLPVEKINYKLQTIHLHDPNSCLPKQLPNLNLSNSPFAFTGYGDDRSNFSLFNCPPPERNEGYDYLVPSESMQLLPSALSPTILCLASRLEPSCEVCEAQGKMCGFKNDTSRVTVATQCVDIPKTTKGASQKLILVVLLALGAIFLALVGVALYYAYAAHRKQSED</sequence>
<evidence type="ECO:0000256" key="4">
    <source>
        <dbReference type="ARBA" id="ARBA00012483"/>
    </source>
</evidence>
<evidence type="ECO:0000256" key="2">
    <source>
        <dbReference type="ARBA" id="ARBA00004167"/>
    </source>
</evidence>
<feature type="signal peptide" evidence="16">
    <location>
        <begin position="1"/>
        <end position="22"/>
    </location>
</feature>
<protein>
    <recommendedName>
        <fullName evidence="4">RING-type E3 ubiquitin transferase</fullName>
        <ecNumber evidence="4">2.3.2.27</ecNumber>
    </recommendedName>
</protein>
<keyword evidence="19" id="KW-1185">Reference proteome</keyword>
<evidence type="ECO:0000256" key="5">
    <source>
        <dbReference type="ARBA" id="ARBA00022679"/>
    </source>
</evidence>
<evidence type="ECO:0000256" key="15">
    <source>
        <dbReference type="SAM" id="Phobius"/>
    </source>
</evidence>
<keyword evidence="6 15" id="KW-0812">Transmembrane</keyword>
<evidence type="ECO:0000256" key="7">
    <source>
        <dbReference type="ARBA" id="ARBA00022723"/>
    </source>
</evidence>
<evidence type="ECO:0000256" key="13">
    <source>
        <dbReference type="ARBA" id="ARBA00023136"/>
    </source>
</evidence>
<comment type="subcellular location">
    <subcellularLocation>
        <location evidence="2">Membrane</location>
        <topology evidence="2">Single-pass membrane protein</topology>
    </subcellularLocation>
</comment>
<keyword evidence="5" id="KW-0808">Transferase</keyword>
<dbReference type="Proteomes" id="UP001188597">
    <property type="component" value="Unassembled WGS sequence"/>
</dbReference>
<comment type="catalytic activity">
    <reaction evidence="1">
        <text>S-ubiquitinyl-[E2 ubiquitin-conjugating enzyme]-L-cysteine + [acceptor protein]-L-lysine = [E2 ubiquitin-conjugating enzyme]-L-cysteine + N(6)-ubiquitinyl-[acceptor protein]-L-lysine.</text>
        <dbReference type="EC" id="2.3.2.27"/>
    </reaction>
</comment>
<evidence type="ECO:0000313" key="19">
    <source>
        <dbReference type="Proteomes" id="UP001188597"/>
    </source>
</evidence>
<keyword evidence="8 16" id="KW-0732">Signal</keyword>
<dbReference type="GO" id="GO:0016020">
    <property type="term" value="C:membrane"/>
    <property type="evidence" value="ECO:0007669"/>
    <property type="project" value="UniProtKB-SubCell"/>
</dbReference>
<accession>A0AA88V8F7</accession>
<name>A0AA88V8F7_9ASTE</name>
<keyword evidence="9" id="KW-0863">Zinc-finger</keyword>
<feature type="domain" description="Wall-associated receptor kinase galacturonan-binding" evidence="17">
    <location>
        <begin position="27"/>
        <end position="94"/>
    </location>
</feature>
<comment type="caution">
    <text evidence="18">The sequence shown here is derived from an EMBL/GenBank/DDBJ whole genome shotgun (WGS) entry which is preliminary data.</text>
</comment>
<evidence type="ECO:0000256" key="11">
    <source>
        <dbReference type="ARBA" id="ARBA00022833"/>
    </source>
</evidence>
<keyword evidence="12 15" id="KW-1133">Transmembrane helix</keyword>
<evidence type="ECO:0000256" key="1">
    <source>
        <dbReference type="ARBA" id="ARBA00000900"/>
    </source>
</evidence>
<proteinExistence type="inferred from homology"/>
<feature type="transmembrane region" description="Helical" evidence="15">
    <location>
        <begin position="209"/>
        <end position="233"/>
    </location>
</feature>
<dbReference type="EC" id="2.3.2.27" evidence="4"/>
<dbReference type="AlphaFoldDB" id="A0AA88V8F7"/>
<keyword evidence="7" id="KW-0479">Metal-binding</keyword>
<dbReference type="GO" id="GO:0030247">
    <property type="term" value="F:polysaccharide binding"/>
    <property type="evidence" value="ECO:0007669"/>
    <property type="project" value="InterPro"/>
</dbReference>
<evidence type="ECO:0000256" key="10">
    <source>
        <dbReference type="ARBA" id="ARBA00022786"/>
    </source>
</evidence>
<evidence type="ECO:0000256" key="16">
    <source>
        <dbReference type="SAM" id="SignalP"/>
    </source>
</evidence>
<evidence type="ECO:0000313" key="18">
    <source>
        <dbReference type="EMBL" id="KAK3002148.1"/>
    </source>
</evidence>
<dbReference type="GO" id="GO:0008270">
    <property type="term" value="F:zinc ion binding"/>
    <property type="evidence" value="ECO:0007669"/>
    <property type="project" value="UniProtKB-KW"/>
</dbReference>
<evidence type="ECO:0000256" key="9">
    <source>
        <dbReference type="ARBA" id="ARBA00022771"/>
    </source>
</evidence>
<dbReference type="Pfam" id="PF13947">
    <property type="entry name" value="GUB_WAK_bind"/>
    <property type="match status" value="1"/>
</dbReference>
<dbReference type="GO" id="GO:0061630">
    <property type="term" value="F:ubiquitin protein ligase activity"/>
    <property type="evidence" value="ECO:0007669"/>
    <property type="project" value="UniProtKB-EC"/>
</dbReference>
<keyword evidence="10" id="KW-0833">Ubl conjugation pathway</keyword>
<dbReference type="InterPro" id="IPR046948">
    <property type="entry name" value="ATL20-22-like"/>
</dbReference>
<reference evidence="18" key="1">
    <citation type="submission" date="2022-12" db="EMBL/GenBank/DDBJ databases">
        <title>Draft genome assemblies for two species of Escallonia (Escalloniales).</title>
        <authorList>
            <person name="Chanderbali A."/>
            <person name="Dervinis C."/>
            <person name="Anghel I."/>
            <person name="Soltis D."/>
            <person name="Soltis P."/>
            <person name="Zapata F."/>
        </authorList>
    </citation>
    <scope>NUCLEOTIDE SEQUENCE</scope>
    <source>
        <strain evidence="18">UCBG64.0493</strain>
        <tissue evidence="18">Leaf</tissue>
    </source>
</reference>
<comment type="pathway">
    <text evidence="3">Protein modification; protein ubiquitination.</text>
</comment>
<organism evidence="18 19">
    <name type="scientific">Escallonia herrerae</name>
    <dbReference type="NCBI Taxonomy" id="1293975"/>
    <lineage>
        <taxon>Eukaryota</taxon>
        <taxon>Viridiplantae</taxon>
        <taxon>Streptophyta</taxon>
        <taxon>Embryophyta</taxon>
        <taxon>Tracheophyta</taxon>
        <taxon>Spermatophyta</taxon>
        <taxon>Magnoliopsida</taxon>
        <taxon>eudicotyledons</taxon>
        <taxon>Gunneridae</taxon>
        <taxon>Pentapetalae</taxon>
        <taxon>asterids</taxon>
        <taxon>campanulids</taxon>
        <taxon>Escalloniales</taxon>
        <taxon>Escalloniaceae</taxon>
        <taxon>Escallonia</taxon>
    </lineage>
</organism>
<comment type="similarity">
    <text evidence="14">Belongs to the RING-type zinc finger family. ATL subfamily.</text>
</comment>
<dbReference type="PANTHER" id="PTHR46279:SF9">
    <property type="entry name" value="OS01G0116300 PROTEIN"/>
    <property type="match status" value="1"/>
</dbReference>
<keyword evidence="13 15" id="KW-0472">Membrane</keyword>
<feature type="chain" id="PRO_5041702229" description="RING-type E3 ubiquitin transferase" evidence="16">
    <location>
        <begin position="23"/>
        <end position="242"/>
    </location>
</feature>
<evidence type="ECO:0000256" key="6">
    <source>
        <dbReference type="ARBA" id="ARBA00022692"/>
    </source>
</evidence>
<evidence type="ECO:0000256" key="3">
    <source>
        <dbReference type="ARBA" id="ARBA00004906"/>
    </source>
</evidence>
<dbReference type="InterPro" id="IPR025287">
    <property type="entry name" value="WAK_GUB"/>
</dbReference>